<evidence type="ECO:0000313" key="4">
    <source>
        <dbReference type="EMBL" id="PNZ48180.1"/>
    </source>
</evidence>
<reference evidence="2 5" key="1">
    <citation type="submission" date="2014-05" db="EMBL/GenBank/DDBJ databases">
        <authorList>
            <person name="Aslett A.Martin."/>
            <person name="De Silva Nishadi"/>
        </authorList>
    </citation>
    <scope>NUCLEOTIDE SEQUENCE [LARGE SCALE GENOMIC DNA]</scope>
</reference>
<feature type="compositionally biased region" description="Basic and acidic residues" evidence="1">
    <location>
        <begin position="28"/>
        <end position="46"/>
    </location>
</feature>
<keyword evidence="7" id="KW-1185">Reference proteome</keyword>
<name>A0A2K4ADL6_9STAP</name>
<gene>
    <name evidence="4" type="ORF">CD116_12820</name>
    <name evidence="2" type="ORF">ERS140147_00180</name>
    <name evidence="3" type="ORF">ILQ21_09510</name>
</gene>
<accession>A0A2K4ADL6</accession>
<dbReference type="GeneID" id="98345521"/>
<dbReference type="EMBL" id="JADAMT010000013">
    <property type="protein sequence ID" value="MBE2129283.1"/>
    <property type="molecule type" value="Genomic_DNA"/>
</dbReference>
<evidence type="ECO:0000313" key="5">
    <source>
        <dbReference type="Proteomes" id="UP000044616"/>
    </source>
</evidence>
<evidence type="ECO:0000313" key="3">
    <source>
        <dbReference type="EMBL" id="MBE2129283.1"/>
    </source>
</evidence>
<protein>
    <submittedName>
        <fullName evidence="4">Uncharacterized protein</fullName>
    </submittedName>
</protein>
<organism evidence="4 6">
    <name type="scientific">Staphylococcus schweitzeri</name>
    <dbReference type="NCBI Taxonomy" id="1654388"/>
    <lineage>
        <taxon>Bacteria</taxon>
        <taxon>Bacillati</taxon>
        <taxon>Bacillota</taxon>
        <taxon>Bacilli</taxon>
        <taxon>Bacillales</taxon>
        <taxon>Staphylococcaceae</taxon>
        <taxon>Staphylococcus</taxon>
    </lineage>
</organism>
<reference evidence="4 6" key="2">
    <citation type="submission" date="2017-08" db="EMBL/GenBank/DDBJ databases">
        <title>Draft genome sequences of 64 type strains of genus Staph aureus.</title>
        <authorList>
            <person name="Cole K."/>
            <person name="Golubchik T."/>
            <person name="Russell J."/>
            <person name="Foster D."/>
            <person name="Llewelyn M."/>
            <person name="Wilson D."/>
            <person name="Crook D."/>
            <person name="Paul J."/>
        </authorList>
    </citation>
    <scope>NUCLEOTIDE SEQUENCE [LARGE SCALE GENOMIC DNA]</scope>
    <source>
        <strain evidence="4 6">DSM 28300</strain>
    </source>
</reference>
<dbReference type="EMBL" id="CCEH01000001">
    <property type="protein sequence ID" value="CDR26769.1"/>
    <property type="molecule type" value="Genomic_DNA"/>
</dbReference>
<accession>A0A077VGM3</accession>
<dbReference type="EMBL" id="PPQS01000051">
    <property type="protein sequence ID" value="PNZ48180.1"/>
    <property type="molecule type" value="Genomic_DNA"/>
</dbReference>
<dbReference type="Proteomes" id="UP000596960">
    <property type="component" value="Unassembled WGS sequence"/>
</dbReference>
<dbReference type="Proteomes" id="UP000236395">
    <property type="component" value="Unassembled WGS sequence"/>
</dbReference>
<dbReference type="AlphaFoldDB" id="A0A2K4ADL6"/>
<dbReference type="RefSeq" id="WP_047425069.1">
    <property type="nucleotide sequence ID" value="NZ_CBCSFW010000003.1"/>
</dbReference>
<evidence type="ECO:0000313" key="7">
    <source>
        <dbReference type="Proteomes" id="UP000596960"/>
    </source>
</evidence>
<dbReference type="Proteomes" id="UP000044616">
    <property type="component" value="Unassembled WGS sequence"/>
</dbReference>
<reference evidence="3 7" key="3">
    <citation type="submission" date="2020-10" db="EMBL/GenBank/DDBJ databases">
        <title>Phenotypic and genomic profiling of Staphylococcus argenteus in Canada and the United States and recommendations for clinical result reporting.</title>
        <authorList>
            <person name="Eshaghi A."/>
            <person name="Bommersbach C."/>
            <person name="Zitterman S."/>
            <person name="Burnham C.-A.D."/>
            <person name="Patel R."/>
            <person name="Schuetz A.N."/>
            <person name="Patel S.N."/>
            <person name="Kus J.V."/>
        </authorList>
    </citation>
    <scope>NUCLEOTIDE SEQUENCE [LARGE SCALE GENOMIC DNA]</scope>
    <source>
        <strain evidence="3 7">DSM 28300</strain>
    </source>
</reference>
<evidence type="ECO:0000313" key="6">
    <source>
        <dbReference type="Proteomes" id="UP000236395"/>
    </source>
</evidence>
<evidence type="ECO:0000256" key="1">
    <source>
        <dbReference type="SAM" id="MobiDB-lite"/>
    </source>
</evidence>
<proteinExistence type="predicted"/>
<evidence type="ECO:0000313" key="2">
    <source>
        <dbReference type="EMBL" id="CDR26769.1"/>
    </source>
</evidence>
<feature type="region of interest" description="Disordered" evidence="1">
    <location>
        <begin position="22"/>
        <end position="51"/>
    </location>
</feature>
<sequence length="68" mass="7990">MNDNTSNDLYGKIKHCNEFINDSNHSNQFDDHETENTSSEHKKSETEINQNDDLFKHVKNILRKQGQI</sequence>